<protein>
    <recommendedName>
        <fullName evidence="5">DUF2334 domain-containing protein</fullName>
    </recommendedName>
</protein>
<dbReference type="AlphaFoldDB" id="A0A0R1K2S9"/>
<proteinExistence type="predicted"/>
<reference evidence="3 4" key="1">
    <citation type="journal article" date="2015" name="Genome Announc.">
        <title>Expanding the biotechnology potential of lactobacilli through comparative genomics of 213 strains and associated genera.</title>
        <authorList>
            <person name="Sun Z."/>
            <person name="Harris H.M."/>
            <person name="McCann A."/>
            <person name="Guo C."/>
            <person name="Argimon S."/>
            <person name="Zhang W."/>
            <person name="Yang X."/>
            <person name="Jeffery I.B."/>
            <person name="Cooney J.C."/>
            <person name="Kagawa T.F."/>
            <person name="Liu W."/>
            <person name="Song Y."/>
            <person name="Salvetti E."/>
            <person name="Wrobel A."/>
            <person name="Rasinkangas P."/>
            <person name="Parkhill J."/>
            <person name="Rea M.C."/>
            <person name="O'Sullivan O."/>
            <person name="Ritari J."/>
            <person name="Douillard F.P."/>
            <person name="Paul Ross R."/>
            <person name="Yang R."/>
            <person name="Briner A.E."/>
            <person name="Felis G.E."/>
            <person name="de Vos W.M."/>
            <person name="Barrangou R."/>
            <person name="Klaenhammer T.R."/>
            <person name="Caufield P.W."/>
            <person name="Cui Y."/>
            <person name="Zhang H."/>
            <person name="O'Toole P.W."/>
        </authorList>
    </citation>
    <scope>NUCLEOTIDE SEQUENCE [LARGE SCALE GENOMIC DNA]</scope>
    <source>
        <strain evidence="3 4">DSM 19117</strain>
    </source>
</reference>
<feature type="signal peptide" evidence="2">
    <location>
        <begin position="1"/>
        <end position="26"/>
    </location>
</feature>
<keyword evidence="1" id="KW-0812">Transmembrane</keyword>
<comment type="caution">
    <text evidence="3">The sequence shown here is derived from an EMBL/GenBank/DDBJ whole genome shotgun (WGS) entry which is preliminary data.</text>
</comment>
<keyword evidence="1" id="KW-0472">Membrane</keyword>
<evidence type="ECO:0000313" key="3">
    <source>
        <dbReference type="EMBL" id="KRK75715.1"/>
    </source>
</evidence>
<evidence type="ECO:0008006" key="5">
    <source>
        <dbReference type="Google" id="ProtNLM"/>
    </source>
</evidence>
<keyword evidence="4" id="KW-1185">Reference proteome</keyword>
<gene>
    <name evidence="3" type="ORF">FD30_GL001882</name>
</gene>
<feature type="chain" id="PRO_5006406396" description="DUF2334 domain-containing protein" evidence="2">
    <location>
        <begin position="27"/>
        <end position="519"/>
    </location>
</feature>
<name>A0A0R1K2S9_9LACO</name>
<accession>A0A0R1K2S9</accession>
<feature type="transmembrane region" description="Helical" evidence="1">
    <location>
        <begin position="485"/>
        <end position="509"/>
    </location>
</feature>
<keyword evidence="1" id="KW-1133">Transmembrane helix</keyword>
<evidence type="ECO:0000256" key="1">
    <source>
        <dbReference type="SAM" id="Phobius"/>
    </source>
</evidence>
<organism evidence="3 4">
    <name type="scientific">Levilactobacillus namurensis DSM 19117</name>
    <dbReference type="NCBI Taxonomy" id="1423773"/>
    <lineage>
        <taxon>Bacteria</taxon>
        <taxon>Bacillati</taxon>
        <taxon>Bacillota</taxon>
        <taxon>Bacilli</taxon>
        <taxon>Lactobacillales</taxon>
        <taxon>Lactobacillaceae</taxon>
        <taxon>Levilactobacillus</taxon>
    </lineage>
</organism>
<evidence type="ECO:0000256" key="2">
    <source>
        <dbReference type="SAM" id="SignalP"/>
    </source>
</evidence>
<keyword evidence="2" id="KW-0732">Signal</keyword>
<dbReference type="Proteomes" id="UP000051162">
    <property type="component" value="Unassembled WGS sequence"/>
</dbReference>
<dbReference type="EMBL" id="AZDT01000032">
    <property type="protein sequence ID" value="KRK75715.1"/>
    <property type="molecule type" value="Genomic_DNA"/>
</dbReference>
<dbReference type="STRING" id="1423773.FD30_GL001882"/>
<dbReference type="PATRIC" id="fig|1423773.3.peg.1927"/>
<sequence length="519" mass="58246">MKLWLVVLGLCLGLAGGLAVPTTAQAATARRVLIVYDAINPTANGQQKLAAVQRLLASLNLPTQTERLSDYQAGQLTNKTYQGVVTLNNWPQGRLTNAAFLRDRRQFTGRQLHIGSGLDSQEARQFGARRETLYHQQFVLRDRQNWQLLPFSTDLTLLSSLPHGTQTFGTLATQATSLPDHAYGVVRGRNGYLPYLMPNGFSLTVASRTIAALFGQTRTYRPLLTITHVTPYTNLRLLQQLGRRLAKAGIPFAVSTTSVAENTSYRAFKRFTAVLRELETENGVILLQAPVVGAADRKSGQILEQQLVGQLNQLGQRQVLPVGVSAPAYWNQDKLFRRYGLQRASLVVLLPNPTTTTFAQQDNLGNQYPQTWYGVSLRSFQTVQQSAQLRWSVPTALTVPMVDSTKQLTATVRQVTAQTIDWYDPSQQLTTRLDSASATFKYDHGEYFLNGRQIAINASSVALPQFNPQRKNHVTLKGYFRVQGWILWIFFILVTVVLLGFIVVGRRIYRRMFFNRSRR</sequence>
<evidence type="ECO:0000313" key="4">
    <source>
        <dbReference type="Proteomes" id="UP000051162"/>
    </source>
</evidence>